<organism evidence="1 2">
    <name type="scientific">Crepidotus variabilis</name>
    <dbReference type="NCBI Taxonomy" id="179855"/>
    <lineage>
        <taxon>Eukaryota</taxon>
        <taxon>Fungi</taxon>
        <taxon>Dikarya</taxon>
        <taxon>Basidiomycota</taxon>
        <taxon>Agaricomycotina</taxon>
        <taxon>Agaricomycetes</taxon>
        <taxon>Agaricomycetidae</taxon>
        <taxon>Agaricales</taxon>
        <taxon>Agaricineae</taxon>
        <taxon>Crepidotaceae</taxon>
        <taxon>Crepidotus</taxon>
    </lineage>
</organism>
<evidence type="ECO:0000313" key="1">
    <source>
        <dbReference type="EMBL" id="KAF9524206.1"/>
    </source>
</evidence>
<accession>A0A9P6JKG9</accession>
<keyword evidence="2" id="KW-1185">Reference proteome</keyword>
<dbReference type="AlphaFoldDB" id="A0A9P6JKG9"/>
<reference evidence="1" key="1">
    <citation type="submission" date="2020-11" db="EMBL/GenBank/DDBJ databases">
        <authorList>
            <consortium name="DOE Joint Genome Institute"/>
            <person name="Ahrendt S."/>
            <person name="Riley R."/>
            <person name="Andreopoulos W."/>
            <person name="Labutti K."/>
            <person name="Pangilinan J."/>
            <person name="Ruiz-Duenas F.J."/>
            <person name="Barrasa J.M."/>
            <person name="Sanchez-Garcia M."/>
            <person name="Camarero S."/>
            <person name="Miyauchi S."/>
            <person name="Serrano A."/>
            <person name="Linde D."/>
            <person name="Babiker R."/>
            <person name="Drula E."/>
            <person name="Ayuso-Fernandez I."/>
            <person name="Pacheco R."/>
            <person name="Padilla G."/>
            <person name="Ferreira P."/>
            <person name="Barriuso J."/>
            <person name="Kellner H."/>
            <person name="Castanera R."/>
            <person name="Alfaro M."/>
            <person name="Ramirez L."/>
            <person name="Pisabarro A.G."/>
            <person name="Kuo A."/>
            <person name="Tritt A."/>
            <person name="Lipzen A."/>
            <person name="He G."/>
            <person name="Yan M."/>
            <person name="Ng V."/>
            <person name="Cullen D."/>
            <person name="Martin F."/>
            <person name="Rosso M.-N."/>
            <person name="Henrissat B."/>
            <person name="Hibbett D."/>
            <person name="Martinez A.T."/>
            <person name="Grigoriev I.V."/>
        </authorList>
    </citation>
    <scope>NUCLEOTIDE SEQUENCE</scope>
    <source>
        <strain evidence="1">CBS 506.95</strain>
    </source>
</reference>
<sequence>MGFKGATISKQKRYMSYDIAADTLVFCALGISEGAEEERWLMLIDVQHNRHTRLTGLCDEKSAREYSNRLEAGCKFKVALPCILESLGLIIVWSKNISSQPRRRSTFSYFPSCSELDMPAKFHFGGQDQSHDKLHSTCASFLHNVVHTA</sequence>
<protein>
    <submittedName>
        <fullName evidence="1">Uncharacterized protein</fullName>
    </submittedName>
</protein>
<proteinExistence type="predicted"/>
<gene>
    <name evidence="1" type="ORF">CPB83DRAFT_839099</name>
</gene>
<comment type="caution">
    <text evidence="1">The sequence shown here is derived from an EMBL/GenBank/DDBJ whole genome shotgun (WGS) entry which is preliminary data.</text>
</comment>
<evidence type="ECO:0000313" key="2">
    <source>
        <dbReference type="Proteomes" id="UP000807306"/>
    </source>
</evidence>
<dbReference type="EMBL" id="MU157902">
    <property type="protein sequence ID" value="KAF9524206.1"/>
    <property type="molecule type" value="Genomic_DNA"/>
</dbReference>
<dbReference type="Proteomes" id="UP000807306">
    <property type="component" value="Unassembled WGS sequence"/>
</dbReference>
<name>A0A9P6JKG9_9AGAR</name>